<feature type="transmembrane region" description="Helical" evidence="1">
    <location>
        <begin position="6"/>
        <end position="23"/>
    </location>
</feature>
<feature type="transmembrane region" description="Helical" evidence="1">
    <location>
        <begin position="122"/>
        <end position="140"/>
    </location>
</feature>
<dbReference type="AlphaFoldDB" id="A0A166FV60"/>
<evidence type="ECO:0000256" key="1">
    <source>
        <dbReference type="SAM" id="Phobius"/>
    </source>
</evidence>
<organism evidence="2 3">
    <name type="scientific">Athelia psychrophila</name>
    <dbReference type="NCBI Taxonomy" id="1759441"/>
    <lineage>
        <taxon>Eukaryota</taxon>
        <taxon>Fungi</taxon>
        <taxon>Dikarya</taxon>
        <taxon>Basidiomycota</taxon>
        <taxon>Agaricomycotina</taxon>
        <taxon>Agaricomycetes</taxon>
        <taxon>Agaricomycetidae</taxon>
        <taxon>Atheliales</taxon>
        <taxon>Atheliaceae</taxon>
        <taxon>Athelia</taxon>
    </lineage>
</organism>
<keyword evidence="1" id="KW-1133">Transmembrane helix</keyword>
<proteinExistence type="predicted"/>
<feature type="transmembrane region" description="Helical" evidence="1">
    <location>
        <begin position="146"/>
        <end position="168"/>
    </location>
</feature>
<feature type="transmembrane region" description="Helical" evidence="1">
    <location>
        <begin position="80"/>
        <end position="101"/>
    </location>
</feature>
<evidence type="ECO:0000313" key="2">
    <source>
        <dbReference type="EMBL" id="KZP17197.1"/>
    </source>
</evidence>
<dbReference type="OrthoDB" id="2637653at2759"/>
<gene>
    <name evidence="2" type="ORF">FIBSPDRAFT_34510</name>
</gene>
<dbReference type="EMBL" id="KV417585">
    <property type="protein sequence ID" value="KZP17197.1"/>
    <property type="molecule type" value="Genomic_DNA"/>
</dbReference>
<feature type="transmembrane region" description="Helical" evidence="1">
    <location>
        <begin position="35"/>
        <end position="60"/>
    </location>
</feature>
<dbReference type="Proteomes" id="UP000076532">
    <property type="component" value="Unassembled WGS sequence"/>
</dbReference>
<sequence length="200" mass="22296">MGYFVFQSIAGQLMLTAIHLILMSRVRMLFAKRRYIVDTLFVFLILAETAVILRICIVTFPHFQLGPHCAAHIPAVDDISYGVITVVLQSAIICLTLLKYFQTTQHFRHHIAILSHLVRDGTCAFVVIITCQIMTVVYALPRYGSAGFTLIQSWLVTLLSCVGCRLIVNLHELGRGGVLDTESMTLGVITTTPELLYVVN</sequence>
<protein>
    <submittedName>
        <fullName evidence="2">Uncharacterized protein</fullName>
    </submittedName>
</protein>
<reference evidence="2 3" key="1">
    <citation type="journal article" date="2016" name="Mol. Biol. Evol.">
        <title>Comparative Genomics of Early-Diverging Mushroom-Forming Fungi Provides Insights into the Origins of Lignocellulose Decay Capabilities.</title>
        <authorList>
            <person name="Nagy L.G."/>
            <person name="Riley R."/>
            <person name="Tritt A."/>
            <person name="Adam C."/>
            <person name="Daum C."/>
            <person name="Floudas D."/>
            <person name="Sun H."/>
            <person name="Yadav J.S."/>
            <person name="Pangilinan J."/>
            <person name="Larsson K.H."/>
            <person name="Matsuura K."/>
            <person name="Barry K."/>
            <person name="Labutti K."/>
            <person name="Kuo R."/>
            <person name="Ohm R.A."/>
            <person name="Bhattacharya S.S."/>
            <person name="Shirouzu T."/>
            <person name="Yoshinaga Y."/>
            <person name="Martin F.M."/>
            <person name="Grigoriev I.V."/>
            <person name="Hibbett D.S."/>
        </authorList>
    </citation>
    <scope>NUCLEOTIDE SEQUENCE [LARGE SCALE GENOMIC DNA]</scope>
    <source>
        <strain evidence="2 3">CBS 109695</strain>
    </source>
</reference>
<keyword evidence="1" id="KW-0472">Membrane</keyword>
<evidence type="ECO:0000313" key="3">
    <source>
        <dbReference type="Proteomes" id="UP000076532"/>
    </source>
</evidence>
<accession>A0A166FV60</accession>
<name>A0A166FV60_9AGAM</name>
<keyword evidence="1" id="KW-0812">Transmembrane</keyword>
<keyword evidence="3" id="KW-1185">Reference proteome</keyword>